<feature type="compositionally biased region" description="Basic and acidic residues" evidence="1">
    <location>
        <begin position="35"/>
        <end position="45"/>
    </location>
</feature>
<dbReference type="AlphaFoldDB" id="A0A850DST5"/>
<dbReference type="Proteomes" id="UP000539146">
    <property type="component" value="Unassembled WGS sequence"/>
</dbReference>
<gene>
    <name evidence="2" type="ORF">HP467_00370</name>
</gene>
<evidence type="ECO:0000256" key="1">
    <source>
        <dbReference type="SAM" id="MobiDB-lite"/>
    </source>
</evidence>
<organism evidence="2 3">
    <name type="scientific">Curtobacterium citreum</name>
    <dbReference type="NCBI Taxonomy" id="2036"/>
    <lineage>
        <taxon>Bacteria</taxon>
        <taxon>Bacillati</taxon>
        <taxon>Actinomycetota</taxon>
        <taxon>Actinomycetes</taxon>
        <taxon>Micrococcales</taxon>
        <taxon>Microbacteriaceae</taxon>
        <taxon>Curtobacterium</taxon>
    </lineage>
</organism>
<reference evidence="2 3" key="1">
    <citation type="submission" date="2020-05" db="EMBL/GenBank/DDBJ databases">
        <title>Genome Sequencing of Type Strains.</title>
        <authorList>
            <person name="Lemaire J.F."/>
            <person name="Inderbitzin P."/>
            <person name="Gregorio O.A."/>
            <person name="Collins S.B."/>
            <person name="Wespe N."/>
            <person name="Knight-Connoni V."/>
        </authorList>
    </citation>
    <scope>NUCLEOTIDE SEQUENCE [LARGE SCALE GENOMIC DNA]</scope>
    <source>
        <strain evidence="2 3">DSM 20512</strain>
    </source>
</reference>
<proteinExistence type="predicted"/>
<name>A0A850DST5_9MICO</name>
<dbReference type="EMBL" id="JABMCG010000037">
    <property type="protein sequence ID" value="NUU26573.1"/>
    <property type="molecule type" value="Genomic_DNA"/>
</dbReference>
<evidence type="ECO:0000313" key="3">
    <source>
        <dbReference type="Proteomes" id="UP000539146"/>
    </source>
</evidence>
<comment type="caution">
    <text evidence="2">The sequence shown here is derived from an EMBL/GenBank/DDBJ whole genome shotgun (WGS) entry which is preliminary data.</text>
</comment>
<protein>
    <submittedName>
        <fullName evidence="2">Uncharacterized protein</fullName>
    </submittedName>
</protein>
<evidence type="ECO:0000313" key="2">
    <source>
        <dbReference type="EMBL" id="NUU26573.1"/>
    </source>
</evidence>
<feature type="compositionally biased region" description="Basic residues" evidence="1">
    <location>
        <begin position="46"/>
        <end position="56"/>
    </location>
</feature>
<feature type="region of interest" description="Disordered" evidence="1">
    <location>
        <begin position="29"/>
        <end position="62"/>
    </location>
</feature>
<sequence length="62" mass="7090">MRNRIIVIGAIVLIGFWIGSRSNRPVVKKTSTAESIRKAWNDPHARKQRAKLRKKIEKAASH</sequence>
<accession>A0A850DST5</accession>
<dbReference type="RefSeq" id="WP_175324831.1">
    <property type="nucleotide sequence ID" value="NZ_BAAAWP010000001.1"/>
</dbReference>